<evidence type="ECO:0000313" key="5">
    <source>
        <dbReference type="Proteomes" id="UP000499080"/>
    </source>
</evidence>
<keyword evidence="5" id="KW-1185">Reference proteome</keyword>
<proteinExistence type="predicted"/>
<gene>
    <name evidence="3" type="ORF">AVEN_103979_1</name>
    <name evidence="4" type="ORF">AVEN_12195_1</name>
    <name evidence="1" type="ORF">AVEN_259899_1</name>
    <name evidence="2" type="ORF">AVEN_63386_1</name>
</gene>
<dbReference type="EMBL" id="BGPR01079536">
    <property type="protein sequence ID" value="GBL74932.1"/>
    <property type="molecule type" value="Genomic_DNA"/>
</dbReference>
<evidence type="ECO:0000313" key="2">
    <source>
        <dbReference type="EMBL" id="GBL74932.1"/>
    </source>
</evidence>
<name>A0A4Y2A4V0_ARAVE</name>
<protein>
    <submittedName>
        <fullName evidence="1">Uncharacterized protein</fullName>
    </submittedName>
</protein>
<feature type="non-terminal residue" evidence="1">
    <location>
        <position position="1"/>
    </location>
</feature>
<evidence type="ECO:0000313" key="3">
    <source>
        <dbReference type="EMBL" id="GBL76564.1"/>
    </source>
</evidence>
<dbReference type="EMBL" id="BGPR01079935">
    <property type="protein sequence ID" value="GBL76663.1"/>
    <property type="molecule type" value="Genomic_DNA"/>
</dbReference>
<reference evidence="1 5" key="1">
    <citation type="journal article" date="2019" name="Sci. Rep.">
        <title>Orb-weaving spider Araneus ventricosus genome elucidates the spidroin gene catalogue.</title>
        <authorList>
            <person name="Kono N."/>
            <person name="Nakamura H."/>
            <person name="Ohtoshi R."/>
            <person name="Moran D.A.P."/>
            <person name="Shinohara A."/>
            <person name="Yoshida Y."/>
            <person name="Fujiwara M."/>
            <person name="Mori M."/>
            <person name="Tomita M."/>
            <person name="Arakawa K."/>
        </authorList>
    </citation>
    <scope>NUCLEOTIDE SEQUENCE [LARGE SCALE GENOMIC DNA]</scope>
</reference>
<dbReference type="EMBL" id="BGPR01079530">
    <property type="protein sequence ID" value="GBL74891.1"/>
    <property type="molecule type" value="Genomic_DNA"/>
</dbReference>
<dbReference type="EMBL" id="BGPR01079917">
    <property type="protein sequence ID" value="GBL76564.1"/>
    <property type="molecule type" value="Genomic_DNA"/>
</dbReference>
<accession>A0A4Y2A4V0</accession>
<comment type="caution">
    <text evidence="1">The sequence shown here is derived from an EMBL/GenBank/DDBJ whole genome shotgun (WGS) entry which is preliminary data.</text>
</comment>
<organism evidence="1 5">
    <name type="scientific">Araneus ventricosus</name>
    <name type="common">Orbweaver spider</name>
    <name type="synonym">Epeira ventricosa</name>
    <dbReference type="NCBI Taxonomy" id="182803"/>
    <lineage>
        <taxon>Eukaryota</taxon>
        <taxon>Metazoa</taxon>
        <taxon>Ecdysozoa</taxon>
        <taxon>Arthropoda</taxon>
        <taxon>Chelicerata</taxon>
        <taxon>Arachnida</taxon>
        <taxon>Araneae</taxon>
        <taxon>Araneomorphae</taxon>
        <taxon>Entelegynae</taxon>
        <taxon>Araneoidea</taxon>
        <taxon>Araneidae</taxon>
        <taxon>Araneus</taxon>
    </lineage>
</organism>
<evidence type="ECO:0000313" key="4">
    <source>
        <dbReference type="EMBL" id="GBL76663.1"/>
    </source>
</evidence>
<evidence type="ECO:0000313" key="1">
    <source>
        <dbReference type="EMBL" id="GBL74891.1"/>
    </source>
</evidence>
<dbReference type="AlphaFoldDB" id="A0A4Y2A4V0"/>
<sequence length="68" mass="7701">SRRFLSEEFPDAFCASPSGRLSHSARSYSPNTGSRRRLALLMPNNPELHILQNVWRRGSSTSGRHHPI</sequence>
<dbReference type="Proteomes" id="UP000499080">
    <property type="component" value="Unassembled WGS sequence"/>
</dbReference>